<feature type="chain" id="PRO_5046845559" evidence="3">
    <location>
        <begin position="31"/>
        <end position="302"/>
    </location>
</feature>
<dbReference type="Proteomes" id="UP001500063">
    <property type="component" value="Unassembled WGS sequence"/>
</dbReference>
<feature type="region of interest" description="Disordered" evidence="1">
    <location>
        <begin position="34"/>
        <end position="88"/>
    </location>
</feature>
<keyword evidence="3" id="KW-0732">Signal</keyword>
<dbReference type="InterPro" id="IPR005506">
    <property type="entry name" value="DUF312_ALF"/>
</dbReference>
<keyword evidence="2" id="KW-1133">Transmembrane helix</keyword>
<protein>
    <submittedName>
        <fullName evidence="4">Uncharacterized protein</fullName>
    </submittedName>
</protein>
<accession>A0ABN0XCX7</accession>
<keyword evidence="2" id="KW-0472">Membrane</keyword>
<evidence type="ECO:0000256" key="1">
    <source>
        <dbReference type="SAM" id="MobiDB-lite"/>
    </source>
</evidence>
<evidence type="ECO:0000313" key="5">
    <source>
        <dbReference type="Proteomes" id="UP001500063"/>
    </source>
</evidence>
<keyword evidence="2" id="KW-0812">Transmembrane</keyword>
<reference evidence="4 5" key="1">
    <citation type="journal article" date="2019" name="Int. J. Syst. Evol. Microbiol.">
        <title>The Global Catalogue of Microorganisms (GCM) 10K type strain sequencing project: providing services to taxonomists for standard genome sequencing and annotation.</title>
        <authorList>
            <consortium name="The Broad Institute Genomics Platform"/>
            <consortium name="The Broad Institute Genome Sequencing Center for Infectious Disease"/>
            <person name="Wu L."/>
            <person name="Ma J."/>
        </authorList>
    </citation>
    <scope>NUCLEOTIDE SEQUENCE [LARGE SCALE GENOMIC DNA]</scope>
    <source>
        <strain evidence="4 5">JCM 4565</strain>
    </source>
</reference>
<feature type="region of interest" description="Disordered" evidence="1">
    <location>
        <begin position="189"/>
        <end position="275"/>
    </location>
</feature>
<sequence length="302" mass="31467">MQRMKLARVSAVFAAAAIAPAVLFSSPAVAADTVPATTASTPDKAAETTPETKPDAGAKDKPAKEPTKEPVKEPVKEPAKDDSAEKQAAKADKDNFFAILKMLNGAGPTLYEAAQAALNGTPEDRVRFLEDGQHFARLTDLRMRVTQVSSGAAHGSHVRAAAYAALKDDSPEALRHFLDVGQYEARAKDEADAAAAKEKADKDKADAEKEEKDKSDNGKDAAKDDKQDAKVDQPATGDQQKPATVQPATASDNAPKPADDTTELASTGAGSATPWAIGGTAAALAAGAALVLTARRRTPSER</sequence>
<dbReference type="Pfam" id="PF03752">
    <property type="entry name" value="ALF"/>
    <property type="match status" value="2"/>
</dbReference>
<proteinExistence type="predicted"/>
<feature type="transmembrane region" description="Helical" evidence="2">
    <location>
        <begin position="275"/>
        <end position="294"/>
    </location>
</feature>
<dbReference type="EMBL" id="BAAABW010000024">
    <property type="protein sequence ID" value="GAA0360738.1"/>
    <property type="molecule type" value="Genomic_DNA"/>
</dbReference>
<feature type="compositionally biased region" description="Basic and acidic residues" evidence="1">
    <location>
        <begin position="189"/>
        <end position="231"/>
    </location>
</feature>
<evidence type="ECO:0000313" key="4">
    <source>
        <dbReference type="EMBL" id="GAA0360738.1"/>
    </source>
</evidence>
<evidence type="ECO:0000256" key="2">
    <source>
        <dbReference type="SAM" id="Phobius"/>
    </source>
</evidence>
<keyword evidence="5" id="KW-1185">Reference proteome</keyword>
<comment type="caution">
    <text evidence="4">The sequence shown here is derived from an EMBL/GenBank/DDBJ whole genome shotgun (WGS) entry which is preliminary data.</text>
</comment>
<organism evidence="4 5">
    <name type="scientific">Streptomyces blastmyceticus</name>
    <dbReference type="NCBI Taxonomy" id="68180"/>
    <lineage>
        <taxon>Bacteria</taxon>
        <taxon>Bacillati</taxon>
        <taxon>Actinomycetota</taxon>
        <taxon>Actinomycetes</taxon>
        <taxon>Kitasatosporales</taxon>
        <taxon>Streptomycetaceae</taxon>
        <taxon>Streptomyces</taxon>
    </lineage>
</organism>
<name>A0ABN0XCX7_9ACTN</name>
<feature type="compositionally biased region" description="Basic and acidic residues" evidence="1">
    <location>
        <begin position="44"/>
        <end position="88"/>
    </location>
</feature>
<evidence type="ECO:0000256" key="3">
    <source>
        <dbReference type="SAM" id="SignalP"/>
    </source>
</evidence>
<gene>
    <name evidence="4" type="ORF">GCM10010319_42770</name>
</gene>
<feature type="signal peptide" evidence="3">
    <location>
        <begin position="1"/>
        <end position="30"/>
    </location>
</feature>
<feature type="compositionally biased region" description="Low complexity" evidence="1">
    <location>
        <begin position="34"/>
        <end position="43"/>
    </location>
</feature>
<feature type="compositionally biased region" description="Polar residues" evidence="1">
    <location>
        <begin position="236"/>
        <end position="252"/>
    </location>
</feature>